<feature type="domain" description="Competence protein CoiA-like N-terminal" evidence="2">
    <location>
        <begin position="17"/>
        <end position="62"/>
    </location>
</feature>
<dbReference type="Pfam" id="PF25164">
    <property type="entry name" value="CoiA_N"/>
    <property type="match status" value="1"/>
</dbReference>
<dbReference type="InterPro" id="IPR021176">
    <property type="entry name" value="Competence-induced_CoiA"/>
</dbReference>
<name>A0ABS9U988_9BACL</name>
<dbReference type="Pfam" id="PF06054">
    <property type="entry name" value="CoiA_nuc"/>
    <property type="match status" value="1"/>
</dbReference>
<accession>A0ABS9U988</accession>
<feature type="domain" description="Competence protein CoiA nuclease-like" evidence="1">
    <location>
        <begin position="69"/>
        <end position="223"/>
    </location>
</feature>
<dbReference type="Proteomes" id="UP001316087">
    <property type="component" value="Unassembled WGS sequence"/>
</dbReference>
<sequence>MLVAHNENKQLFVLHRQFSRDELQLLKKQQQFFCPQCNEPLQLKIGQIRIPHFAHFHNSECDNLFSERESEAHLLGKQHLYELFEKLQLSPILEPFLPQIQQRPDILIEHHNRLFAIEFQCSQLAIELFTARTKGYLEVNITPIWIVHTPYEKLKGLGIQKIKINHTMSQYLMQNNGQRYLMTYDVKRELFYYISNITHLTKTQYIGQVHRIPLKQQQFPFLIPSKISLEKFDQLFSQILNFRDDYMLPRILLSKRGVNDQFLRAIYELRLTGNRLPIFIGIPVRNTNAFEEFCVEWQVQLFYFLKCHELTPQTMNANAVPYFFEWASFALTIERKIEVTYYLSLLKRLNVQSVDDHLEKRHLIEVLYDELVAIG</sequence>
<organism evidence="3 4">
    <name type="scientific">Solibacillus palustris</name>
    <dbReference type="NCBI Taxonomy" id="2908203"/>
    <lineage>
        <taxon>Bacteria</taxon>
        <taxon>Bacillati</taxon>
        <taxon>Bacillota</taxon>
        <taxon>Bacilli</taxon>
        <taxon>Bacillales</taxon>
        <taxon>Caryophanaceae</taxon>
        <taxon>Solibacillus</taxon>
    </lineage>
</organism>
<evidence type="ECO:0000259" key="2">
    <source>
        <dbReference type="Pfam" id="PF25164"/>
    </source>
</evidence>
<keyword evidence="4" id="KW-1185">Reference proteome</keyword>
<evidence type="ECO:0000313" key="3">
    <source>
        <dbReference type="EMBL" id="MCH7320700.1"/>
    </source>
</evidence>
<protein>
    <recommendedName>
        <fullName evidence="5">Competence protein CoiA</fullName>
    </recommendedName>
</protein>
<reference evidence="3 4" key="1">
    <citation type="submission" date="2022-03" db="EMBL/GenBank/DDBJ databases">
        <authorList>
            <person name="Jo J.-H."/>
            <person name="Im W.-T."/>
        </authorList>
    </citation>
    <scope>NUCLEOTIDE SEQUENCE [LARGE SCALE GENOMIC DNA]</scope>
    <source>
        <strain evidence="3 4">MA9</strain>
    </source>
</reference>
<dbReference type="EMBL" id="JAKZFC010000001">
    <property type="protein sequence ID" value="MCH7320700.1"/>
    <property type="molecule type" value="Genomic_DNA"/>
</dbReference>
<dbReference type="RefSeq" id="WP_241367724.1">
    <property type="nucleotide sequence ID" value="NZ_JAKZFC010000001.1"/>
</dbReference>
<gene>
    <name evidence="3" type="ORF">LZ480_02265</name>
</gene>
<dbReference type="InterPro" id="IPR010330">
    <property type="entry name" value="CoiA_nuc"/>
</dbReference>
<dbReference type="PIRSF" id="PIRSF007487">
    <property type="entry name" value="Competence-induced_CoiA_bac"/>
    <property type="match status" value="1"/>
</dbReference>
<evidence type="ECO:0008006" key="5">
    <source>
        <dbReference type="Google" id="ProtNLM"/>
    </source>
</evidence>
<dbReference type="InterPro" id="IPR057253">
    <property type="entry name" value="CoiA-like_N"/>
</dbReference>
<evidence type="ECO:0000259" key="1">
    <source>
        <dbReference type="Pfam" id="PF06054"/>
    </source>
</evidence>
<comment type="caution">
    <text evidence="3">The sequence shown here is derived from an EMBL/GenBank/DDBJ whole genome shotgun (WGS) entry which is preliminary data.</text>
</comment>
<proteinExistence type="predicted"/>
<evidence type="ECO:0000313" key="4">
    <source>
        <dbReference type="Proteomes" id="UP001316087"/>
    </source>
</evidence>